<evidence type="ECO:0000313" key="8">
    <source>
        <dbReference type="Proteomes" id="UP000276776"/>
    </source>
</evidence>
<gene>
    <name evidence="7" type="ORF">TCLT_LOCUS7504</name>
</gene>
<dbReference type="PROSITE" id="PS00028">
    <property type="entry name" value="ZINC_FINGER_C2H2_1"/>
    <property type="match status" value="3"/>
</dbReference>
<reference evidence="7 8" key="2">
    <citation type="submission" date="2018-11" db="EMBL/GenBank/DDBJ databases">
        <authorList>
            <consortium name="Pathogen Informatics"/>
        </authorList>
    </citation>
    <scope>NUCLEOTIDE SEQUENCE [LARGE SCALE GENOMIC DNA]</scope>
</reference>
<evidence type="ECO:0000259" key="6">
    <source>
        <dbReference type="PROSITE" id="PS50157"/>
    </source>
</evidence>
<dbReference type="GO" id="GO:0005634">
    <property type="term" value="C:nucleus"/>
    <property type="evidence" value="ECO:0007669"/>
    <property type="project" value="TreeGrafter"/>
</dbReference>
<evidence type="ECO:0000256" key="2">
    <source>
        <dbReference type="ARBA" id="ARBA00022737"/>
    </source>
</evidence>
<proteinExistence type="predicted"/>
<dbReference type="EMBL" id="UYYF01004515">
    <property type="protein sequence ID" value="VDN04969.1"/>
    <property type="molecule type" value="Genomic_DNA"/>
</dbReference>
<keyword evidence="4" id="KW-0862">Zinc</keyword>
<dbReference type="AlphaFoldDB" id="A0A0N5D3K2"/>
<dbReference type="SMART" id="SM00355">
    <property type="entry name" value="ZnF_C2H2"/>
    <property type="match status" value="3"/>
</dbReference>
<feature type="domain" description="C2H2-type" evidence="6">
    <location>
        <begin position="222"/>
        <end position="250"/>
    </location>
</feature>
<dbReference type="STRING" id="103827.A0A0N5D3K2"/>
<evidence type="ECO:0000256" key="3">
    <source>
        <dbReference type="ARBA" id="ARBA00022771"/>
    </source>
</evidence>
<reference evidence="9" key="1">
    <citation type="submission" date="2017-02" db="UniProtKB">
        <authorList>
            <consortium name="WormBaseParasite"/>
        </authorList>
    </citation>
    <scope>IDENTIFICATION</scope>
</reference>
<dbReference type="PANTHER" id="PTHR23057">
    <property type="entry name" value="JUXTAPOSED WITH ANOTHER ZINC FINGER PROTEIN 1"/>
    <property type="match status" value="1"/>
</dbReference>
<dbReference type="OrthoDB" id="5863628at2759"/>
<name>A0A0N5D3K2_THECL</name>
<protein>
    <submittedName>
        <fullName evidence="9">C2H2-type domain-containing protein</fullName>
    </submittedName>
</protein>
<dbReference type="InterPro" id="IPR013087">
    <property type="entry name" value="Znf_C2H2_type"/>
</dbReference>
<evidence type="ECO:0000313" key="7">
    <source>
        <dbReference type="EMBL" id="VDN04969.1"/>
    </source>
</evidence>
<dbReference type="WBParaSite" id="TCLT_0000751501-mRNA-1">
    <property type="protein sequence ID" value="TCLT_0000751501-mRNA-1"/>
    <property type="gene ID" value="TCLT_0000751501"/>
</dbReference>
<dbReference type="Proteomes" id="UP000276776">
    <property type="component" value="Unassembled WGS sequence"/>
</dbReference>
<dbReference type="InterPro" id="IPR036236">
    <property type="entry name" value="Znf_C2H2_sf"/>
</dbReference>
<sequence>MCLSLLNVNVCQFDDCGLRFANLHDLLHHIEDVHIPPIEEKMMKEEHTIKTTESEEDSSKDEIEVGYPLSVVHRFFRKLPPEKPVPIKREIIKLAIGHYRPVARFSRKKPILSAVTNGIGHGYSGIKRFDQREISNDPHKSQECVDHEKGTDERRYKCPVEGCNKRYKNLQGARYHARQIHGYDDSNNANSAVSFDLTAAVPGQVAPLIRGTSSKYSNLRPYKCSQCSKRYKTIVGLNNHVQQTHQRINSVVNSALSTNLVPVSPSAVSISANNIATPPAATHIYVRNFTFSKNVSESNEHITVPPNYLAPTSIQNAAQLRVNTQAFHSFSSSIGHQYQQQQTSAVTKILSVASNTAVKNMNVLSAYGPQTSTEVIASVSRQPDVPQILGNRTVRNILRKCAQQTEE</sequence>
<dbReference type="GO" id="GO:0008270">
    <property type="term" value="F:zinc ion binding"/>
    <property type="evidence" value="ECO:0007669"/>
    <property type="project" value="UniProtKB-KW"/>
</dbReference>
<dbReference type="InterPro" id="IPR051580">
    <property type="entry name" value="ZnF-Chromatin_assoc"/>
</dbReference>
<dbReference type="PROSITE" id="PS50157">
    <property type="entry name" value="ZINC_FINGER_C2H2_2"/>
    <property type="match status" value="2"/>
</dbReference>
<dbReference type="PANTHER" id="PTHR23057:SF0">
    <property type="entry name" value="JUXTAPOSED WITH ANOTHER ZINC FINGER PROTEIN 1"/>
    <property type="match status" value="1"/>
</dbReference>
<dbReference type="OMA" id="QTHQRIN"/>
<evidence type="ECO:0000256" key="5">
    <source>
        <dbReference type="PROSITE-ProRule" id="PRU00042"/>
    </source>
</evidence>
<organism evidence="9">
    <name type="scientific">Thelazia callipaeda</name>
    <name type="common">Oriental eyeworm</name>
    <name type="synonym">Parasitic nematode</name>
    <dbReference type="NCBI Taxonomy" id="103827"/>
    <lineage>
        <taxon>Eukaryota</taxon>
        <taxon>Metazoa</taxon>
        <taxon>Ecdysozoa</taxon>
        <taxon>Nematoda</taxon>
        <taxon>Chromadorea</taxon>
        <taxon>Rhabditida</taxon>
        <taxon>Spirurina</taxon>
        <taxon>Spiruromorpha</taxon>
        <taxon>Thelazioidea</taxon>
        <taxon>Thelaziidae</taxon>
        <taxon>Thelazia</taxon>
    </lineage>
</organism>
<keyword evidence="3 5" id="KW-0863">Zinc-finger</keyword>
<dbReference type="SUPFAM" id="SSF57667">
    <property type="entry name" value="beta-beta-alpha zinc fingers"/>
    <property type="match status" value="2"/>
</dbReference>
<keyword evidence="1" id="KW-0479">Metal-binding</keyword>
<evidence type="ECO:0000313" key="9">
    <source>
        <dbReference type="WBParaSite" id="TCLT_0000751501-mRNA-1"/>
    </source>
</evidence>
<feature type="domain" description="C2H2-type" evidence="6">
    <location>
        <begin position="156"/>
        <end position="186"/>
    </location>
</feature>
<evidence type="ECO:0000256" key="4">
    <source>
        <dbReference type="ARBA" id="ARBA00022833"/>
    </source>
</evidence>
<dbReference type="Gene3D" id="3.30.160.60">
    <property type="entry name" value="Classic Zinc Finger"/>
    <property type="match status" value="3"/>
</dbReference>
<evidence type="ECO:0000256" key="1">
    <source>
        <dbReference type="ARBA" id="ARBA00022723"/>
    </source>
</evidence>
<accession>A0A0N5D3K2</accession>
<keyword evidence="8" id="KW-1185">Reference proteome</keyword>
<keyword evidence="2" id="KW-0677">Repeat</keyword>